<dbReference type="InterPro" id="IPR012674">
    <property type="entry name" value="Calycin"/>
</dbReference>
<comment type="similarity">
    <text evidence="2">Belongs to the calycin superfamily. Fatty-acid binding protein (FABP) family.</text>
</comment>
<dbReference type="PANTHER" id="PTHR11955">
    <property type="entry name" value="FATTY ACID BINDING PROTEIN"/>
    <property type="match status" value="1"/>
</dbReference>
<dbReference type="InterPro" id="IPR000463">
    <property type="entry name" value="Fatty_acid-bd"/>
</dbReference>
<evidence type="ECO:0000259" key="4">
    <source>
        <dbReference type="PROSITE" id="PS00214"/>
    </source>
</evidence>
<gene>
    <name evidence="5" type="ORF">Cadr_000029970</name>
</gene>
<evidence type="ECO:0000313" key="6">
    <source>
        <dbReference type="Proteomes" id="UP000299084"/>
    </source>
</evidence>
<evidence type="ECO:0000313" key="5">
    <source>
        <dbReference type="EMBL" id="KAB1256977.1"/>
    </source>
</evidence>
<organism evidence="5 6">
    <name type="scientific">Camelus dromedarius</name>
    <name type="common">Dromedary</name>
    <name type="synonym">Arabian camel</name>
    <dbReference type="NCBI Taxonomy" id="9838"/>
    <lineage>
        <taxon>Eukaryota</taxon>
        <taxon>Metazoa</taxon>
        <taxon>Chordata</taxon>
        <taxon>Craniata</taxon>
        <taxon>Vertebrata</taxon>
        <taxon>Euteleostomi</taxon>
        <taxon>Mammalia</taxon>
        <taxon>Eutheria</taxon>
        <taxon>Laurasiatheria</taxon>
        <taxon>Artiodactyla</taxon>
        <taxon>Tylopoda</taxon>
        <taxon>Camelidae</taxon>
        <taxon>Camelus</taxon>
    </lineage>
</organism>
<comment type="caution">
    <text evidence="5">The sequence shown here is derived from an EMBL/GenBank/DDBJ whole genome shotgun (WGS) entry which is preliminary data.</text>
</comment>
<dbReference type="InterPro" id="IPR031259">
    <property type="entry name" value="ILBP"/>
</dbReference>
<dbReference type="GO" id="GO:0005737">
    <property type="term" value="C:cytoplasm"/>
    <property type="evidence" value="ECO:0007669"/>
    <property type="project" value="UniProtKB-SubCell"/>
</dbReference>
<dbReference type="GO" id="GO:0008289">
    <property type="term" value="F:lipid binding"/>
    <property type="evidence" value="ECO:0007669"/>
    <property type="project" value="InterPro"/>
</dbReference>
<keyword evidence="6" id="KW-1185">Reference proteome</keyword>
<feature type="domain" description="Cytosolic fatty-acid binding proteins" evidence="4">
    <location>
        <begin position="5"/>
        <end position="22"/>
    </location>
</feature>
<proteinExistence type="inferred from homology"/>
<reference evidence="5 6" key="1">
    <citation type="journal article" date="2019" name="Mol. Ecol. Resour.">
        <title>Improving Illumina assemblies with Hi-C and long reads: an example with the North African dromedary.</title>
        <authorList>
            <person name="Elbers J.P."/>
            <person name="Rogers M.F."/>
            <person name="Perelman P.L."/>
            <person name="Proskuryakova A.A."/>
            <person name="Serdyukova N.A."/>
            <person name="Johnson W.E."/>
            <person name="Horin P."/>
            <person name="Corander J."/>
            <person name="Murphy D."/>
            <person name="Burger P.A."/>
        </authorList>
    </citation>
    <scope>NUCLEOTIDE SEQUENCE [LARGE SCALE GENOMIC DNA]</scope>
    <source>
        <strain evidence="5">Drom800</strain>
        <tissue evidence="5">Blood</tissue>
    </source>
</reference>
<dbReference type="PROSITE" id="PS00214">
    <property type="entry name" value="FABP"/>
    <property type="match status" value="1"/>
</dbReference>
<accession>A0A5N4CDM9</accession>
<dbReference type="SUPFAM" id="SSF50814">
    <property type="entry name" value="Lipocalins"/>
    <property type="match status" value="2"/>
</dbReference>
<protein>
    <submittedName>
        <fullName evidence="5">Fatty acid-binding protein</fullName>
    </submittedName>
</protein>
<evidence type="ECO:0000256" key="3">
    <source>
        <dbReference type="ARBA" id="ARBA00022490"/>
    </source>
</evidence>
<dbReference type="Pfam" id="PF14651">
    <property type="entry name" value="Lipocalin_7"/>
    <property type="match status" value="1"/>
</dbReference>
<keyword evidence="3" id="KW-0963">Cytoplasm</keyword>
<dbReference type="AlphaFoldDB" id="A0A5N4CDM9"/>
<sequence length="175" mass="19037">MNFSGKYELQSQENFEAFMKAVGECWAGGRGCGPREGGSGPAGYRVPLVTTAFQLPPLPTLNLKWFPPGLPDDLVQKGKDTKEVTEVVQNGKHFKFTVTAGPKVFQNEFTVGEESEMETMTGEKVKAVVQLEGENKLVTTFKGIKSVTELNGDTITSVSWPSDSVSPNHDFGDMS</sequence>
<dbReference type="Gene3D" id="2.40.128.20">
    <property type="match status" value="1"/>
</dbReference>
<name>A0A5N4CDM9_CAMDR</name>
<evidence type="ECO:0000256" key="1">
    <source>
        <dbReference type="ARBA" id="ARBA00004496"/>
    </source>
</evidence>
<evidence type="ECO:0000256" key="2">
    <source>
        <dbReference type="ARBA" id="ARBA00008390"/>
    </source>
</evidence>
<dbReference type="EMBL" id="JWIN03000028">
    <property type="protein sequence ID" value="KAB1256977.1"/>
    <property type="molecule type" value="Genomic_DNA"/>
</dbReference>
<comment type="subcellular location">
    <subcellularLocation>
        <location evidence="1">Cytoplasm</location>
    </subcellularLocation>
</comment>
<dbReference type="Proteomes" id="UP000299084">
    <property type="component" value="Unassembled WGS sequence"/>
</dbReference>